<organism evidence="2 3">
    <name type="scientific">Setomelanomma holmii</name>
    <dbReference type="NCBI Taxonomy" id="210430"/>
    <lineage>
        <taxon>Eukaryota</taxon>
        <taxon>Fungi</taxon>
        <taxon>Dikarya</taxon>
        <taxon>Ascomycota</taxon>
        <taxon>Pezizomycotina</taxon>
        <taxon>Dothideomycetes</taxon>
        <taxon>Pleosporomycetidae</taxon>
        <taxon>Pleosporales</taxon>
        <taxon>Pleosporineae</taxon>
        <taxon>Phaeosphaeriaceae</taxon>
        <taxon>Setomelanomma</taxon>
    </lineage>
</organism>
<proteinExistence type="predicted"/>
<dbReference type="EMBL" id="ML978154">
    <property type="protein sequence ID" value="KAF2036659.1"/>
    <property type="molecule type" value="Genomic_DNA"/>
</dbReference>
<feature type="chain" id="PRO_5040143059" evidence="1">
    <location>
        <begin position="23"/>
        <end position="100"/>
    </location>
</feature>
<dbReference type="Proteomes" id="UP000799777">
    <property type="component" value="Unassembled WGS sequence"/>
</dbReference>
<protein>
    <submittedName>
        <fullName evidence="2">Uncharacterized protein</fullName>
    </submittedName>
</protein>
<evidence type="ECO:0000313" key="2">
    <source>
        <dbReference type="EMBL" id="KAF2036659.1"/>
    </source>
</evidence>
<accession>A0A9P4LVF3</accession>
<reference evidence="2" key="1">
    <citation type="journal article" date="2020" name="Stud. Mycol.">
        <title>101 Dothideomycetes genomes: a test case for predicting lifestyles and emergence of pathogens.</title>
        <authorList>
            <person name="Haridas S."/>
            <person name="Albert R."/>
            <person name="Binder M."/>
            <person name="Bloem J."/>
            <person name="Labutti K."/>
            <person name="Salamov A."/>
            <person name="Andreopoulos B."/>
            <person name="Baker S."/>
            <person name="Barry K."/>
            <person name="Bills G."/>
            <person name="Bluhm B."/>
            <person name="Cannon C."/>
            <person name="Castanera R."/>
            <person name="Culley D."/>
            <person name="Daum C."/>
            <person name="Ezra D."/>
            <person name="Gonzalez J."/>
            <person name="Henrissat B."/>
            <person name="Kuo A."/>
            <person name="Liang C."/>
            <person name="Lipzen A."/>
            <person name="Lutzoni F."/>
            <person name="Magnuson J."/>
            <person name="Mondo S."/>
            <person name="Nolan M."/>
            <person name="Ohm R."/>
            <person name="Pangilinan J."/>
            <person name="Park H.-J."/>
            <person name="Ramirez L."/>
            <person name="Alfaro M."/>
            <person name="Sun H."/>
            <person name="Tritt A."/>
            <person name="Yoshinaga Y."/>
            <person name="Zwiers L.-H."/>
            <person name="Turgeon B."/>
            <person name="Goodwin S."/>
            <person name="Spatafora J."/>
            <person name="Crous P."/>
            <person name="Grigoriev I."/>
        </authorList>
    </citation>
    <scope>NUCLEOTIDE SEQUENCE</scope>
    <source>
        <strain evidence="2">CBS 110217</strain>
    </source>
</reference>
<gene>
    <name evidence="2" type="ORF">EK21DRAFT_105970</name>
</gene>
<keyword evidence="1" id="KW-0732">Signal</keyword>
<name>A0A9P4LVF3_9PLEO</name>
<evidence type="ECO:0000313" key="3">
    <source>
        <dbReference type="Proteomes" id="UP000799777"/>
    </source>
</evidence>
<dbReference type="AlphaFoldDB" id="A0A9P4LVF3"/>
<comment type="caution">
    <text evidence="2">The sequence shown here is derived from an EMBL/GenBank/DDBJ whole genome shotgun (WGS) entry which is preliminary data.</text>
</comment>
<evidence type="ECO:0000256" key="1">
    <source>
        <dbReference type="SAM" id="SignalP"/>
    </source>
</evidence>
<feature type="signal peptide" evidence="1">
    <location>
        <begin position="1"/>
        <end position="22"/>
    </location>
</feature>
<keyword evidence="3" id="KW-1185">Reference proteome</keyword>
<sequence>MKPTIGGFTFLVGFTTTMPILSVPLLGTAINARGVIDNEDIPPEGSAGASLAGINENTDIPLEGFDGAAPGVVVENGHIHVHPDGWREPWACDVTTFKYC</sequence>